<dbReference type="RefSeq" id="WP_053184830.1">
    <property type="nucleotide sequence ID" value="NZ_LGIA01000171.1"/>
</dbReference>
<sequence length="354" mass="41228">MTSRFIIVYVLILTAFGSSELKAADWKSLISLNGSWQFTVGDDPAWADPATDVRDWDVIQAPKAWEHYYEDYNGYGWYRKNFSLNWIPETGMVHLFLGYIDDADEVFVNGQKVGQSGGFFPNYETAYNLERNYLVPVALLNKTKNVIAVRVFDEGRDGGIVRADKFGLYYDRDQAQMAFDLSGTWKFTTDNFGNMHDPQTSDEQWDDIYVPMTWESQGYADYNGRAWYRKRFSLPETLKGEELYLVLGKIDDYDVVYLNGYKIGQVEDLDTYSRFQRGNAYSLYRIYKIPSNLLKSKNLLSVEVEDVFQDGGIYEGPVGIMRGDDVSQFREKIRWQEKNWGWNSFFRDLIRLLD</sequence>
<dbReference type="AlphaFoldDB" id="A0A0L8V6L6"/>
<dbReference type="InterPro" id="IPR051913">
    <property type="entry name" value="GH2_Domain-Containing"/>
</dbReference>
<dbReference type="PANTHER" id="PTHR42732:SF1">
    <property type="entry name" value="BETA-MANNOSIDASE"/>
    <property type="match status" value="1"/>
</dbReference>
<dbReference type="InterPro" id="IPR008979">
    <property type="entry name" value="Galactose-bd-like_sf"/>
</dbReference>
<accession>A0A0L8V6L6</accession>
<keyword evidence="2" id="KW-1185">Reference proteome</keyword>
<organism evidence="1 2">
    <name type="scientific">Sunxiuqinia dokdonensis</name>
    <dbReference type="NCBI Taxonomy" id="1409788"/>
    <lineage>
        <taxon>Bacteria</taxon>
        <taxon>Pseudomonadati</taxon>
        <taxon>Bacteroidota</taxon>
        <taxon>Bacteroidia</taxon>
        <taxon>Marinilabiliales</taxon>
        <taxon>Prolixibacteraceae</taxon>
        <taxon>Sunxiuqinia</taxon>
    </lineage>
</organism>
<comment type="caution">
    <text evidence="1">The sequence shown here is derived from an EMBL/GenBank/DDBJ whole genome shotgun (WGS) entry which is preliminary data.</text>
</comment>
<dbReference type="Proteomes" id="UP000036958">
    <property type="component" value="Unassembled WGS sequence"/>
</dbReference>
<dbReference type="EMBL" id="LGIA01000171">
    <property type="protein sequence ID" value="KOH44084.1"/>
    <property type="molecule type" value="Genomic_DNA"/>
</dbReference>
<evidence type="ECO:0000313" key="2">
    <source>
        <dbReference type="Proteomes" id="UP000036958"/>
    </source>
</evidence>
<name>A0A0L8V6L6_9BACT</name>
<dbReference type="OrthoDB" id="3668964at2"/>
<dbReference type="SUPFAM" id="SSF49785">
    <property type="entry name" value="Galactose-binding domain-like"/>
    <property type="match status" value="2"/>
</dbReference>
<dbReference type="Gene3D" id="2.60.120.260">
    <property type="entry name" value="Galactose-binding domain-like"/>
    <property type="match status" value="2"/>
</dbReference>
<protein>
    <submittedName>
        <fullName evidence="1">Uncharacterized protein</fullName>
    </submittedName>
</protein>
<dbReference type="STRING" id="1409788.NC99_30770"/>
<evidence type="ECO:0000313" key="1">
    <source>
        <dbReference type="EMBL" id="KOH44084.1"/>
    </source>
</evidence>
<dbReference type="PANTHER" id="PTHR42732">
    <property type="entry name" value="BETA-GALACTOSIDASE"/>
    <property type="match status" value="1"/>
</dbReference>
<proteinExistence type="predicted"/>
<gene>
    <name evidence="1" type="ORF">NC99_30770</name>
</gene>
<reference evidence="2" key="1">
    <citation type="submission" date="2015-07" db="EMBL/GenBank/DDBJ databases">
        <title>Genome sequencing of Sunxiuqinia dokdonensis strain SK.</title>
        <authorList>
            <person name="Ahn S."/>
            <person name="Kim B.-C."/>
        </authorList>
    </citation>
    <scope>NUCLEOTIDE SEQUENCE [LARGE SCALE GENOMIC DNA]</scope>
    <source>
        <strain evidence="2">SK</strain>
    </source>
</reference>